<evidence type="ECO:0000256" key="1">
    <source>
        <dbReference type="SAM" id="MobiDB-lite"/>
    </source>
</evidence>
<dbReference type="GO" id="GO:0003676">
    <property type="term" value="F:nucleic acid binding"/>
    <property type="evidence" value="ECO:0007669"/>
    <property type="project" value="InterPro"/>
</dbReference>
<reference evidence="3" key="2">
    <citation type="submission" date="2023-05" db="EMBL/GenBank/DDBJ databases">
        <authorList>
            <person name="Schelkunov M.I."/>
        </authorList>
    </citation>
    <scope>NUCLEOTIDE SEQUENCE</scope>
    <source>
        <strain evidence="3">Hsosn_3</strain>
        <tissue evidence="3">Leaf</tissue>
    </source>
</reference>
<dbReference type="SUPFAM" id="SSF57756">
    <property type="entry name" value="Retrovirus zinc finger-like domains"/>
    <property type="match status" value="1"/>
</dbReference>
<dbReference type="Pfam" id="PF00098">
    <property type="entry name" value="zf-CCHC"/>
    <property type="match status" value="1"/>
</dbReference>
<dbReference type="Gene3D" id="4.10.60.10">
    <property type="entry name" value="Zinc finger, CCHC-type"/>
    <property type="match status" value="1"/>
</dbReference>
<reference evidence="3" key="1">
    <citation type="submission" date="2023-02" db="EMBL/GenBank/DDBJ databases">
        <title>Genome of toxic invasive species Heracleum sosnowskyi carries increased number of genes despite the absence of recent whole-genome duplications.</title>
        <authorList>
            <person name="Schelkunov M."/>
            <person name="Shtratnikova V."/>
            <person name="Makarenko M."/>
            <person name="Klepikova A."/>
            <person name="Omelchenko D."/>
            <person name="Novikova G."/>
            <person name="Obukhova E."/>
            <person name="Bogdanov V."/>
            <person name="Penin A."/>
            <person name="Logacheva M."/>
        </authorList>
    </citation>
    <scope>NUCLEOTIDE SEQUENCE</scope>
    <source>
        <strain evidence="3">Hsosn_3</strain>
        <tissue evidence="3">Leaf</tissue>
    </source>
</reference>
<dbReference type="InterPro" id="IPR036875">
    <property type="entry name" value="Znf_CCHC_sf"/>
</dbReference>
<dbReference type="GO" id="GO:0008270">
    <property type="term" value="F:zinc ion binding"/>
    <property type="evidence" value="ECO:0007669"/>
    <property type="project" value="InterPro"/>
</dbReference>
<evidence type="ECO:0000313" key="3">
    <source>
        <dbReference type="EMBL" id="KAK1383636.1"/>
    </source>
</evidence>
<sequence length="146" mass="15146">MVEEKDPPEVPASPAPVAAMNAQKSTTTQSITGSSKPTTSNEEAVASDTAYSPVKEEAKNPPGQDAVLEESIRVTRGRLRQTCTSISDNMFCGAVGHWSKDCPAKKAKKAVVGAQANTVLATTNGPKVNMVVGEVVASGTNDGVME</sequence>
<keyword evidence="4" id="KW-1185">Reference proteome</keyword>
<feature type="compositionally biased region" description="Polar residues" evidence="1">
    <location>
        <begin position="23"/>
        <end position="42"/>
    </location>
</feature>
<accession>A0AAD8IEQ3</accession>
<feature type="region of interest" description="Disordered" evidence="1">
    <location>
        <begin position="1"/>
        <end position="69"/>
    </location>
</feature>
<name>A0AAD8IEQ3_9APIA</name>
<protein>
    <recommendedName>
        <fullName evidence="2">CCHC-type domain-containing protein</fullName>
    </recommendedName>
</protein>
<gene>
    <name evidence="3" type="ORF">POM88_021371</name>
</gene>
<comment type="caution">
    <text evidence="3">The sequence shown here is derived from an EMBL/GenBank/DDBJ whole genome shotgun (WGS) entry which is preliminary data.</text>
</comment>
<proteinExistence type="predicted"/>
<dbReference type="AlphaFoldDB" id="A0AAD8IEQ3"/>
<dbReference type="EMBL" id="JAUIZM010000005">
    <property type="protein sequence ID" value="KAK1383636.1"/>
    <property type="molecule type" value="Genomic_DNA"/>
</dbReference>
<evidence type="ECO:0000259" key="2">
    <source>
        <dbReference type="Pfam" id="PF00098"/>
    </source>
</evidence>
<dbReference type="InterPro" id="IPR001878">
    <property type="entry name" value="Znf_CCHC"/>
</dbReference>
<organism evidence="3 4">
    <name type="scientific">Heracleum sosnowskyi</name>
    <dbReference type="NCBI Taxonomy" id="360622"/>
    <lineage>
        <taxon>Eukaryota</taxon>
        <taxon>Viridiplantae</taxon>
        <taxon>Streptophyta</taxon>
        <taxon>Embryophyta</taxon>
        <taxon>Tracheophyta</taxon>
        <taxon>Spermatophyta</taxon>
        <taxon>Magnoliopsida</taxon>
        <taxon>eudicotyledons</taxon>
        <taxon>Gunneridae</taxon>
        <taxon>Pentapetalae</taxon>
        <taxon>asterids</taxon>
        <taxon>campanulids</taxon>
        <taxon>Apiales</taxon>
        <taxon>Apiaceae</taxon>
        <taxon>Apioideae</taxon>
        <taxon>apioid superclade</taxon>
        <taxon>Tordylieae</taxon>
        <taxon>Tordyliinae</taxon>
        <taxon>Heracleum</taxon>
    </lineage>
</organism>
<feature type="domain" description="CCHC-type" evidence="2">
    <location>
        <begin position="92"/>
        <end position="103"/>
    </location>
</feature>
<evidence type="ECO:0000313" key="4">
    <source>
        <dbReference type="Proteomes" id="UP001237642"/>
    </source>
</evidence>
<dbReference type="Proteomes" id="UP001237642">
    <property type="component" value="Unassembled WGS sequence"/>
</dbReference>